<dbReference type="EMBL" id="MK500412">
    <property type="protein sequence ID" value="QBK89285.1"/>
    <property type="molecule type" value="Genomic_DNA"/>
</dbReference>
<feature type="compositionally biased region" description="Polar residues" evidence="1">
    <location>
        <begin position="107"/>
        <end position="117"/>
    </location>
</feature>
<proteinExistence type="predicted"/>
<feature type="region of interest" description="Disordered" evidence="1">
    <location>
        <begin position="317"/>
        <end position="394"/>
    </location>
</feature>
<name>A0A4D5XEV4_9VIRU</name>
<evidence type="ECO:0000256" key="1">
    <source>
        <dbReference type="SAM" id="MobiDB-lite"/>
    </source>
</evidence>
<organism evidence="2">
    <name type="scientific">Mimivirus LCMiAC02</name>
    <dbReference type="NCBI Taxonomy" id="2506609"/>
    <lineage>
        <taxon>Viruses</taxon>
        <taxon>Varidnaviria</taxon>
        <taxon>Bamfordvirae</taxon>
        <taxon>Nucleocytoviricota</taxon>
        <taxon>Megaviricetes</taxon>
        <taxon>Imitervirales</taxon>
        <taxon>Mimiviridae</taxon>
        <taxon>Klosneuvirinae</taxon>
    </lineage>
</organism>
<feature type="compositionally biased region" description="Basic residues" evidence="1">
    <location>
        <begin position="376"/>
        <end position="394"/>
    </location>
</feature>
<reference evidence="2" key="1">
    <citation type="journal article" date="2019" name="MBio">
        <title>Virus Genomes from Deep Sea Sediments Expand the Ocean Megavirome and Support Independent Origins of Viral Gigantism.</title>
        <authorList>
            <person name="Backstrom D."/>
            <person name="Yutin N."/>
            <person name="Jorgensen S.L."/>
            <person name="Dharamshi J."/>
            <person name="Homa F."/>
            <person name="Zaremba-Niedwiedzka K."/>
            <person name="Spang A."/>
            <person name="Wolf Y.I."/>
            <person name="Koonin E.V."/>
            <person name="Ettema T.J."/>
        </authorList>
    </citation>
    <scope>NUCLEOTIDE SEQUENCE</scope>
</reference>
<accession>A0A4D5XEV4</accession>
<feature type="region of interest" description="Disordered" evidence="1">
    <location>
        <begin position="107"/>
        <end position="139"/>
    </location>
</feature>
<gene>
    <name evidence="2" type="ORF">LCMiAC02_03800</name>
</gene>
<protein>
    <submittedName>
        <fullName evidence="2">Uncharacterized protein</fullName>
    </submittedName>
</protein>
<sequence length="394" mass="45901">MNFYDILKRCLHDLNRYIPSENIQKILKKYDNFDFGIVCFKYHNVMKEFDTDLKNGKINESMFNNSLIILPGVDLHIFWKKLSNKQKEKIWTKLRLIYISSDNLMNSPDRQRTQSNTTEKKTTSDAQHPARRLREKQFNPYEGIGKSNKIFGIDEVYSGPDELPGQEKSKSMFDINKILKLDGIKDHFKNMSKEDIDNATSTITQLMGKNVSSGATNLISDLIHSIKDEIASSDNLDIMDLAKKLTKKIGPKLKNNKKNVDELLKSAQNMTQNMMGGMKLNPNTPMNFDTIQNIMGNLMGNKNFNMSKQDFQECNRMMGNMGMPTIPMQSRPQRPQRQQRPQSQQLHSSNRPQRPQRSRPQSHPQPQRQSNVSYMQRKKNKKKNKKKRRKNKRK</sequence>
<feature type="compositionally biased region" description="Low complexity" evidence="1">
    <location>
        <begin position="329"/>
        <end position="371"/>
    </location>
</feature>
<evidence type="ECO:0000313" key="2">
    <source>
        <dbReference type="EMBL" id="QBK89285.1"/>
    </source>
</evidence>